<feature type="non-terminal residue" evidence="1">
    <location>
        <position position="51"/>
    </location>
</feature>
<protein>
    <submittedName>
        <fullName evidence="1">Uncharacterized protein</fullName>
    </submittedName>
</protein>
<keyword evidence="2" id="KW-1185">Reference proteome</keyword>
<feature type="non-terminal residue" evidence="1">
    <location>
        <position position="1"/>
    </location>
</feature>
<sequence length="51" mass="5571">EPDSAMACCQHLHDPWLCGRRRCAQLSRPLSRPIIASVFLASSLFLAGCGE</sequence>
<dbReference type="Proteomes" id="UP000604046">
    <property type="component" value="Unassembled WGS sequence"/>
</dbReference>
<organism evidence="1 2">
    <name type="scientific">Symbiodinium natans</name>
    <dbReference type="NCBI Taxonomy" id="878477"/>
    <lineage>
        <taxon>Eukaryota</taxon>
        <taxon>Sar</taxon>
        <taxon>Alveolata</taxon>
        <taxon>Dinophyceae</taxon>
        <taxon>Suessiales</taxon>
        <taxon>Symbiodiniaceae</taxon>
        <taxon>Symbiodinium</taxon>
    </lineage>
</organism>
<reference evidence="1" key="1">
    <citation type="submission" date="2021-02" db="EMBL/GenBank/DDBJ databases">
        <authorList>
            <person name="Dougan E. K."/>
            <person name="Rhodes N."/>
            <person name="Thang M."/>
            <person name="Chan C."/>
        </authorList>
    </citation>
    <scope>NUCLEOTIDE SEQUENCE</scope>
</reference>
<evidence type="ECO:0000313" key="1">
    <source>
        <dbReference type="EMBL" id="CAE7250681.1"/>
    </source>
</evidence>
<gene>
    <name evidence="1" type="ORF">SNAT2548_LOCUS12328</name>
</gene>
<comment type="caution">
    <text evidence="1">The sequence shown here is derived from an EMBL/GenBank/DDBJ whole genome shotgun (WGS) entry which is preliminary data.</text>
</comment>
<evidence type="ECO:0000313" key="2">
    <source>
        <dbReference type="Proteomes" id="UP000604046"/>
    </source>
</evidence>
<dbReference type="AlphaFoldDB" id="A0A812LT63"/>
<accession>A0A812LT63</accession>
<name>A0A812LT63_9DINO</name>
<proteinExistence type="predicted"/>
<dbReference type="EMBL" id="CAJNDS010001180">
    <property type="protein sequence ID" value="CAE7250681.1"/>
    <property type="molecule type" value="Genomic_DNA"/>
</dbReference>